<proteinExistence type="predicted"/>
<keyword evidence="3" id="KW-1185">Reference proteome</keyword>
<protein>
    <submittedName>
        <fullName evidence="2">DUF3139 domain-containing protein</fullName>
    </submittedName>
</protein>
<evidence type="ECO:0000313" key="2">
    <source>
        <dbReference type="EMBL" id="MFB0846925.1"/>
    </source>
</evidence>
<evidence type="ECO:0000313" key="3">
    <source>
        <dbReference type="Proteomes" id="UP001575622"/>
    </source>
</evidence>
<feature type="transmembrane region" description="Helical" evidence="1">
    <location>
        <begin position="6"/>
        <end position="24"/>
    </location>
</feature>
<dbReference type="RefSeq" id="WP_373956860.1">
    <property type="nucleotide sequence ID" value="NZ_JBHDLN010000027.1"/>
</dbReference>
<name>A0ABV4VBC4_9BACL</name>
<keyword evidence="1" id="KW-0472">Membrane</keyword>
<reference evidence="2 3" key="1">
    <citation type="submission" date="2024-09" db="EMBL/GenBank/DDBJ databases">
        <authorList>
            <person name="Makale K.P.P."/>
            <person name="Makhzoum A."/>
            <person name="Rantong G."/>
            <person name="Rahube T.O."/>
        </authorList>
    </citation>
    <scope>NUCLEOTIDE SEQUENCE [LARGE SCALE GENOMIC DNA]</scope>
    <source>
        <strain evidence="2 3">KM_D13</strain>
    </source>
</reference>
<sequence length="131" mass="15096">MKHKALIIAMSVSISTVILILVLYDYMGRRAADALNFQGEEAERLSIRQQFLQELSSKEHMPQESVQQISGYYDAKVNDYYVKVTYKDEPDVVYVYDKNTKGQFVLMHILAEGGTQPDDRLKHKHRFSPAP</sequence>
<dbReference type="EMBL" id="JBHDLN010000027">
    <property type="protein sequence ID" value="MFB0846925.1"/>
    <property type="molecule type" value="Genomic_DNA"/>
</dbReference>
<accession>A0ABV4VBC4</accession>
<comment type="caution">
    <text evidence="2">The sequence shown here is derived from an EMBL/GenBank/DDBJ whole genome shotgun (WGS) entry which is preliminary data.</text>
</comment>
<evidence type="ECO:0000256" key="1">
    <source>
        <dbReference type="SAM" id="Phobius"/>
    </source>
</evidence>
<organism evidence="2 3">
    <name type="scientific">Paenibacillus oleatilyticus</name>
    <dbReference type="NCBI Taxonomy" id="2594886"/>
    <lineage>
        <taxon>Bacteria</taxon>
        <taxon>Bacillati</taxon>
        <taxon>Bacillota</taxon>
        <taxon>Bacilli</taxon>
        <taxon>Bacillales</taxon>
        <taxon>Paenibacillaceae</taxon>
        <taxon>Paenibacillus</taxon>
    </lineage>
</organism>
<dbReference type="Pfam" id="PF11337">
    <property type="entry name" value="DUF3139"/>
    <property type="match status" value="1"/>
</dbReference>
<dbReference type="InterPro" id="IPR021486">
    <property type="entry name" value="DUF3139"/>
</dbReference>
<keyword evidence="1" id="KW-0812">Transmembrane</keyword>
<keyword evidence="1" id="KW-1133">Transmembrane helix</keyword>
<gene>
    <name evidence="2" type="ORF">ACEU3E_32575</name>
</gene>
<dbReference type="Proteomes" id="UP001575622">
    <property type="component" value="Unassembled WGS sequence"/>
</dbReference>